<comment type="caution">
    <text evidence="1">The sequence shown here is derived from an EMBL/GenBank/DDBJ whole genome shotgun (WGS) entry which is preliminary data.</text>
</comment>
<name>A0ABN2IT14_9ACTN</name>
<evidence type="ECO:0000313" key="2">
    <source>
        <dbReference type="Proteomes" id="UP001500280"/>
    </source>
</evidence>
<gene>
    <name evidence="1" type="ORF">GCM10009745_68640</name>
</gene>
<accession>A0ABN2IT14</accession>
<reference evidence="2" key="1">
    <citation type="journal article" date="2019" name="Int. J. Syst. Evol. Microbiol.">
        <title>The Global Catalogue of Microorganisms (GCM) 10K type strain sequencing project: providing services to taxonomists for standard genome sequencing and annotation.</title>
        <authorList>
            <consortium name="The Broad Institute Genomics Platform"/>
            <consortium name="The Broad Institute Genome Sequencing Center for Infectious Disease"/>
            <person name="Wu L."/>
            <person name="Ma J."/>
        </authorList>
    </citation>
    <scope>NUCLEOTIDE SEQUENCE [LARGE SCALE GENOMIC DNA]</scope>
    <source>
        <strain evidence="2">JCM 14307</strain>
    </source>
</reference>
<dbReference type="Proteomes" id="UP001500280">
    <property type="component" value="Unassembled WGS sequence"/>
</dbReference>
<dbReference type="EMBL" id="BAAANF010000022">
    <property type="protein sequence ID" value="GAA1710884.1"/>
    <property type="molecule type" value="Genomic_DNA"/>
</dbReference>
<protein>
    <submittedName>
        <fullName evidence="1">Uncharacterized protein</fullName>
    </submittedName>
</protein>
<evidence type="ECO:0000313" key="1">
    <source>
        <dbReference type="EMBL" id="GAA1710884.1"/>
    </source>
</evidence>
<sequence>MEPCQHLRVERTVGLRASSESGDTIDDPSEDALFLMLGDVEAGESSFLIVDRLADASGQTYAQALRNADGSYVVEYRDGSADRHYGTLVADVRSAHRLLTGWAFEVPGWRATARWDRVR</sequence>
<organism evidence="1 2">
    <name type="scientific">Kribbella yunnanensis</name>
    <dbReference type="NCBI Taxonomy" id="190194"/>
    <lineage>
        <taxon>Bacteria</taxon>
        <taxon>Bacillati</taxon>
        <taxon>Actinomycetota</taxon>
        <taxon>Actinomycetes</taxon>
        <taxon>Propionibacteriales</taxon>
        <taxon>Kribbellaceae</taxon>
        <taxon>Kribbella</taxon>
    </lineage>
</organism>
<proteinExistence type="predicted"/>
<keyword evidence="2" id="KW-1185">Reference proteome</keyword>